<protein>
    <submittedName>
        <fullName evidence="1">Uncharacterized protein</fullName>
    </submittedName>
</protein>
<dbReference type="AlphaFoldDB" id="A0AAN7QUB0"/>
<dbReference type="EMBL" id="JAXIOK010000003">
    <property type="protein sequence ID" value="KAK4776090.1"/>
    <property type="molecule type" value="Genomic_DNA"/>
</dbReference>
<name>A0AAN7QUB0_9MYRT</name>
<gene>
    <name evidence="1" type="ORF">SAY87_024051</name>
</gene>
<reference evidence="1 2" key="1">
    <citation type="journal article" date="2023" name="Hortic Res">
        <title>Pangenome of water caltrop reveals structural variations and asymmetric subgenome divergence after allopolyploidization.</title>
        <authorList>
            <person name="Zhang X."/>
            <person name="Chen Y."/>
            <person name="Wang L."/>
            <person name="Yuan Y."/>
            <person name="Fang M."/>
            <person name="Shi L."/>
            <person name="Lu R."/>
            <person name="Comes H.P."/>
            <person name="Ma Y."/>
            <person name="Chen Y."/>
            <person name="Huang G."/>
            <person name="Zhou Y."/>
            <person name="Zheng Z."/>
            <person name="Qiu Y."/>
        </authorList>
    </citation>
    <scope>NUCLEOTIDE SEQUENCE [LARGE SCALE GENOMIC DNA]</scope>
    <source>
        <tissue evidence="1">Roots</tissue>
    </source>
</reference>
<proteinExistence type="predicted"/>
<organism evidence="1 2">
    <name type="scientific">Trapa incisa</name>
    <dbReference type="NCBI Taxonomy" id="236973"/>
    <lineage>
        <taxon>Eukaryota</taxon>
        <taxon>Viridiplantae</taxon>
        <taxon>Streptophyta</taxon>
        <taxon>Embryophyta</taxon>
        <taxon>Tracheophyta</taxon>
        <taxon>Spermatophyta</taxon>
        <taxon>Magnoliopsida</taxon>
        <taxon>eudicotyledons</taxon>
        <taxon>Gunneridae</taxon>
        <taxon>Pentapetalae</taxon>
        <taxon>rosids</taxon>
        <taxon>malvids</taxon>
        <taxon>Myrtales</taxon>
        <taxon>Lythraceae</taxon>
        <taxon>Trapa</taxon>
    </lineage>
</organism>
<evidence type="ECO:0000313" key="2">
    <source>
        <dbReference type="Proteomes" id="UP001345219"/>
    </source>
</evidence>
<dbReference type="Proteomes" id="UP001345219">
    <property type="component" value="Chromosome 18"/>
</dbReference>
<accession>A0AAN7QUB0</accession>
<evidence type="ECO:0000313" key="1">
    <source>
        <dbReference type="EMBL" id="KAK4776090.1"/>
    </source>
</evidence>
<comment type="caution">
    <text evidence="1">The sequence shown here is derived from an EMBL/GenBank/DDBJ whole genome shotgun (WGS) entry which is preliminary data.</text>
</comment>
<keyword evidence="2" id="KW-1185">Reference proteome</keyword>
<sequence>MHIINSNYMTTRFYKNRGIVEIRKQEIKTFFSLEYRKYITFYIASARTVYALRNRMYMPVKETFRPLAILFIFWPTGAYNRQSDKTECMPICQISITYVHTHGCSKLQNNRANGARLT</sequence>